<dbReference type="Proteomes" id="UP001311730">
    <property type="component" value="Unassembled WGS sequence"/>
</dbReference>
<evidence type="ECO:0008006" key="3">
    <source>
        <dbReference type="Google" id="ProtNLM"/>
    </source>
</evidence>
<comment type="caution">
    <text evidence="1">The sequence shown here is derived from an EMBL/GenBank/DDBJ whole genome shotgun (WGS) entry which is preliminary data.</text>
</comment>
<dbReference type="RefSeq" id="WP_323983341.1">
    <property type="nucleotide sequence ID" value="NZ_JAYKBW010000007.1"/>
</dbReference>
<evidence type="ECO:0000313" key="2">
    <source>
        <dbReference type="Proteomes" id="UP001311730"/>
    </source>
</evidence>
<reference evidence="1 2" key="1">
    <citation type="submission" date="2023-12" db="EMBL/GenBank/DDBJ databases">
        <title>Genomic sequences of Capnocytophaga and Parvimonas strains.</title>
        <authorList>
            <person name="Watt R.M."/>
            <person name="Wang M."/>
            <person name="Yang T."/>
            <person name="Tong W.M."/>
        </authorList>
    </citation>
    <scope>NUCLEOTIDE SEQUENCE [LARGE SCALE GENOMIC DNA]</scope>
    <source>
        <strain evidence="1 2">CCUG 13096</strain>
    </source>
</reference>
<keyword evidence="2" id="KW-1185">Reference proteome</keyword>
<organism evidence="1 2">
    <name type="scientific">Capnocytophaga gingivalis</name>
    <dbReference type="NCBI Taxonomy" id="1017"/>
    <lineage>
        <taxon>Bacteria</taxon>
        <taxon>Pseudomonadati</taxon>
        <taxon>Bacteroidota</taxon>
        <taxon>Flavobacteriia</taxon>
        <taxon>Flavobacteriales</taxon>
        <taxon>Flavobacteriaceae</taxon>
        <taxon>Capnocytophaga</taxon>
    </lineage>
</organism>
<dbReference type="EMBL" id="JAYKBW010000007">
    <property type="protein sequence ID" value="MEB3075064.1"/>
    <property type="molecule type" value="Genomic_DNA"/>
</dbReference>
<name>A0ABU5Z7W6_9FLAO</name>
<evidence type="ECO:0000313" key="1">
    <source>
        <dbReference type="EMBL" id="MEB3075064.1"/>
    </source>
</evidence>
<gene>
    <name evidence="1" type="ORF">VJJ08_07110</name>
</gene>
<protein>
    <recommendedName>
        <fullName evidence="3">Lipoprotein</fullName>
    </recommendedName>
</protein>
<accession>A0ABU5Z7W6</accession>
<sequence length="180" mass="21402">MKKYFYLLIVICFLFTFCSKEVKEKEENKSENEGNFLCSTPLFVFTVLVKKEAPDYALFFKDSDQIDKDSIYYFRKINGKNVKYGQPEVDIFNNRVLRILTPQPFDLFTGKKETVYLKNRTKSYKIDVLGTYKLEKIIEKGKEHNCGYSFDVQEVYINDVKYEKKEEDKRLAPSYYVVLE</sequence>
<proteinExistence type="predicted"/>